<dbReference type="EMBL" id="CAICTM010001951">
    <property type="protein sequence ID" value="CAB9527179.1"/>
    <property type="molecule type" value="Genomic_DNA"/>
</dbReference>
<feature type="domain" description="NADH-ubiquinone oxidoreductase 21kDa subunit N-terminal" evidence="2">
    <location>
        <begin position="6"/>
        <end position="83"/>
    </location>
</feature>
<evidence type="ECO:0000259" key="2">
    <source>
        <dbReference type="Pfam" id="PF10785"/>
    </source>
</evidence>
<proteinExistence type="predicted"/>
<dbReference type="AlphaFoldDB" id="A0A9N8EX30"/>
<keyword evidence="1" id="KW-0812">Transmembrane</keyword>
<evidence type="ECO:0000313" key="3">
    <source>
        <dbReference type="EMBL" id="CAB9527179.1"/>
    </source>
</evidence>
<dbReference type="OrthoDB" id="196140at2759"/>
<sequence>MPYFDPKYPIVKPEPTVDDAIKSTRMGHYFFVGGVTSMSWIYGFTFGKPARFPTAAMAATLGFTFAALSSFCDIRDRLMGFKENEYLIKQWGKAPVQVAAKDPTNYRYPVASKPVGVLRPKVDWDAYK</sequence>
<accession>A0A9N8EX30</accession>
<feature type="transmembrane region" description="Helical" evidence="1">
    <location>
        <begin position="29"/>
        <end position="46"/>
    </location>
</feature>
<organism evidence="3 4">
    <name type="scientific">Seminavis robusta</name>
    <dbReference type="NCBI Taxonomy" id="568900"/>
    <lineage>
        <taxon>Eukaryota</taxon>
        <taxon>Sar</taxon>
        <taxon>Stramenopiles</taxon>
        <taxon>Ochrophyta</taxon>
        <taxon>Bacillariophyta</taxon>
        <taxon>Bacillariophyceae</taxon>
        <taxon>Bacillariophycidae</taxon>
        <taxon>Naviculales</taxon>
        <taxon>Naviculaceae</taxon>
        <taxon>Seminavis</taxon>
    </lineage>
</organism>
<evidence type="ECO:0000313" key="4">
    <source>
        <dbReference type="Proteomes" id="UP001153069"/>
    </source>
</evidence>
<protein>
    <recommendedName>
        <fullName evidence="2">NADH-ubiquinone oxidoreductase 21kDa subunit N-terminal domain-containing protein</fullName>
    </recommendedName>
</protein>
<evidence type="ECO:0000256" key="1">
    <source>
        <dbReference type="SAM" id="Phobius"/>
    </source>
</evidence>
<name>A0A9N8EX30_9STRA</name>
<feature type="transmembrane region" description="Helical" evidence="1">
    <location>
        <begin position="52"/>
        <end position="72"/>
    </location>
</feature>
<keyword evidence="1" id="KW-1133">Transmembrane helix</keyword>
<dbReference type="InterPro" id="IPR019721">
    <property type="entry name" value="NADH-UbQ_OxRdtase_su21_N"/>
</dbReference>
<reference evidence="3" key="1">
    <citation type="submission" date="2020-06" db="EMBL/GenBank/DDBJ databases">
        <authorList>
            <consortium name="Plant Systems Biology data submission"/>
        </authorList>
    </citation>
    <scope>NUCLEOTIDE SEQUENCE</scope>
    <source>
        <strain evidence="3">D6</strain>
    </source>
</reference>
<keyword evidence="4" id="KW-1185">Reference proteome</keyword>
<dbReference type="Pfam" id="PF10785">
    <property type="entry name" value="NADH-u_ox-rdase"/>
    <property type="match status" value="1"/>
</dbReference>
<gene>
    <name evidence="3" type="ORF">SEMRO_1953_G307540.1</name>
</gene>
<dbReference type="Proteomes" id="UP001153069">
    <property type="component" value="Unassembled WGS sequence"/>
</dbReference>
<comment type="caution">
    <text evidence="3">The sequence shown here is derived from an EMBL/GenBank/DDBJ whole genome shotgun (WGS) entry which is preliminary data.</text>
</comment>
<keyword evidence="1" id="KW-0472">Membrane</keyword>